<dbReference type="InterPro" id="IPR015421">
    <property type="entry name" value="PyrdxlP-dep_Trfase_major"/>
</dbReference>
<dbReference type="Gene3D" id="3.40.640.10">
    <property type="entry name" value="Type I PLP-dependent aspartate aminotransferase-like (Major domain)"/>
    <property type="match status" value="1"/>
</dbReference>
<proteinExistence type="predicted"/>
<reference evidence="6 7" key="1">
    <citation type="submission" date="2024-10" db="EMBL/GenBank/DDBJ databases">
        <title>The Natural Products Discovery Center: Release of the First 8490 Sequenced Strains for Exploring Actinobacteria Biosynthetic Diversity.</title>
        <authorList>
            <person name="Kalkreuter E."/>
            <person name="Kautsar S.A."/>
            <person name="Yang D."/>
            <person name="Bader C.D."/>
            <person name="Teijaro C.N."/>
            <person name="Fluegel L."/>
            <person name="Davis C.M."/>
            <person name="Simpson J.R."/>
            <person name="Lauterbach L."/>
            <person name="Steele A.D."/>
            <person name="Gui C."/>
            <person name="Meng S."/>
            <person name="Li G."/>
            <person name="Viehrig K."/>
            <person name="Ye F."/>
            <person name="Su P."/>
            <person name="Kiefer A.F."/>
            <person name="Nichols A."/>
            <person name="Cepeda A.J."/>
            <person name="Yan W."/>
            <person name="Fan B."/>
            <person name="Jiang Y."/>
            <person name="Adhikari A."/>
            <person name="Zheng C.-J."/>
            <person name="Schuster L."/>
            <person name="Cowan T.M."/>
            <person name="Smanski M.J."/>
            <person name="Chevrette M.G."/>
            <person name="De Carvalho L.P.S."/>
            <person name="Shen B."/>
        </authorList>
    </citation>
    <scope>NUCLEOTIDE SEQUENCE [LARGE SCALE GENOMIC DNA]</scope>
    <source>
        <strain evidence="6 7">NPDC020979</strain>
    </source>
</reference>
<dbReference type="Gene3D" id="3.90.1150.10">
    <property type="entry name" value="Aspartate Aminotransferase, domain 1"/>
    <property type="match status" value="1"/>
</dbReference>
<accession>A0ABW7TCP1</accession>
<evidence type="ECO:0000256" key="3">
    <source>
        <dbReference type="ARBA" id="ARBA00022679"/>
    </source>
</evidence>
<comment type="catalytic activity">
    <reaction evidence="4">
        <text>6-carboxyhexanoyl-[ACP] + L-alanine + H(+) = (8S)-8-amino-7-oxononanoate + holo-[ACP] + CO2</text>
        <dbReference type="Rhea" id="RHEA:42288"/>
        <dbReference type="Rhea" id="RHEA-COMP:9685"/>
        <dbReference type="Rhea" id="RHEA-COMP:9955"/>
        <dbReference type="ChEBI" id="CHEBI:15378"/>
        <dbReference type="ChEBI" id="CHEBI:16526"/>
        <dbReference type="ChEBI" id="CHEBI:57972"/>
        <dbReference type="ChEBI" id="CHEBI:64479"/>
        <dbReference type="ChEBI" id="CHEBI:78846"/>
        <dbReference type="ChEBI" id="CHEBI:149468"/>
        <dbReference type="EC" id="2.3.1.47"/>
    </reaction>
</comment>
<evidence type="ECO:0000259" key="5">
    <source>
        <dbReference type="Pfam" id="PF00155"/>
    </source>
</evidence>
<comment type="cofactor">
    <cofactor evidence="1">
        <name>pyridoxal 5'-phosphate</name>
        <dbReference type="ChEBI" id="CHEBI:597326"/>
    </cofactor>
</comment>
<dbReference type="RefSeq" id="WP_397614904.1">
    <property type="nucleotide sequence ID" value="NZ_JBIRRB010000020.1"/>
</dbReference>
<feature type="domain" description="Aminotransferase class I/classII large" evidence="5">
    <location>
        <begin position="47"/>
        <end position="382"/>
    </location>
</feature>
<dbReference type="EC" id="2.3.1.47" evidence="2"/>
<name>A0ABW7TCP1_9ACTN</name>
<evidence type="ECO:0000256" key="1">
    <source>
        <dbReference type="ARBA" id="ARBA00001933"/>
    </source>
</evidence>
<comment type="caution">
    <text evidence="6">The sequence shown here is derived from an EMBL/GenBank/DDBJ whole genome shotgun (WGS) entry which is preliminary data.</text>
</comment>
<evidence type="ECO:0000313" key="7">
    <source>
        <dbReference type="Proteomes" id="UP001611162"/>
    </source>
</evidence>
<dbReference type="PANTHER" id="PTHR13693:SF3">
    <property type="entry name" value="LD36009P"/>
    <property type="match status" value="1"/>
</dbReference>
<organism evidence="6 7">
    <name type="scientific">Streptomyces abikoensis</name>
    <dbReference type="NCBI Taxonomy" id="97398"/>
    <lineage>
        <taxon>Bacteria</taxon>
        <taxon>Bacillati</taxon>
        <taxon>Actinomycetota</taxon>
        <taxon>Actinomycetes</taxon>
        <taxon>Kitasatosporales</taxon>
        <taxon>Streptomycetaceae</taxon>
        <taxon>Streptomyces</taxon>
    </lineage>
</organism>
<keyword evidence="7" id="KW-1185">Reference proteome</keyword>
<dbReference type="GO" id="GO:0008483">
    <property type="term" value="F:transaminase activity"/>
    <property type="evidence" value="ECO:0007669"/>
    <property type="project" value="UniProtKB-KW"/>
</dbReference>
<gene>
    <name evidence="6" type="ORF">ACH4TF_33525</name>
</gene>
<dbReference type="Proteomes" id="UP001611162">
    <property type="component" value="Unassembled WGS sequence"/>
</dbReference>
<evidence type="ECO:0000313" key="6">
    <source>
        <dbReference type="EMBL" id="MFI0915317.1"/>
    </source>
</evidence>
<protein>
    <recommendedName>
        <fullName evidence="2">8-amino-7-oxononanoate synthase</fullName>
        <ecNumber evidence="2">2.3.1.47</ecNumber>
    </recommendedName>
</protein>
<dbReference type="PANTHER" id="PTHR13693">
    <property type="entry name" value="CLASS II AMINOTRANSFERASE/8-AMINO-7-OXONONANOATE SYNTHASE"/>
    <property type="match status" value="1"/>
</dbReference>
<dbReference type="Pfam" id="PF00155">
    <property type="entry name" value="Aminotran_1_2"/>
    <property type="match status" value="1"/>
</dbReference>
<evidence type="ECO:0000256" key="4">
    <source>
        <dbReference type="ARBA" id="ARBA00047715"/>
    </source>
</evidence>
<sequence length="415" mass="44384">MTDIFRKHTPRFAHRALVDSGSRPFYRALSDRGGEALIDGRRVIMAASNDYLGLSTDQRVIAAATTALKRFGSSCSGSPSVNGTLLLHQELERRLAAFLGREAVVVTTTGFQANLAIAALLGMNDAVFTDMSNHASLVDGVRLGFAVHHKYRHSDMAHLESRLSRADPALGKLILTDGMFSVEGDLCRLPEIVALARRHGARVAVDGAHDIGLLGTKGRGVGEYFGLDDGADLITGTFSKCFGSVGGLLAGPQDVIDYLRYNARSVLFSASMPAPAVAAALAALDIVESEPERRDRVFDLTERLHTGLRAQGYRTGSSMTPVIPVHIGDEELGMRVWQGLFDAGVFTNVMTAPVVPRGRALIRVMVQATHTEAHVDAVLDAFASVGRRLGLIPPTAPGDFPPVVLARRKPTPSGS</sequence>
<dbReference type="InterPro" id="IPR004839">
    <property type="entry name" value="Aminotransferase_I/II_large"/>
</dbReference>
<dbReference type="InterPro" id="IPR050087">
    <property type="entry name" value="AON_synthase_class-II"/>
</dbReference>
<evidence type="ECO:0000256" key="2">
    <source>
        <dbReference type="ARBA" id="ARBA00013187"/>
    </source>
</evidence>
<keyword evidence="3" id="KW-0808">Transferase</keyword>
<keyword evidence="6" id="KW-0032">Aminotransferase</keyword>
<dbReference type="EMBL" id="JBIRRB010000020">
    <property type="protein sequence ID" value="MFI0915317.1"/>
    <property type="molecule type" value="Genomic_DNA"/>
</dbReference>
<dbReference type="InterPro" id="IPR015422">
    <property type="entry name" value="PyrdxlP-dep_Trfase_small"/>
</dbReference>
<dbReference type="InterPro" id="IPR015424">
    <property type="entry name" value="PyrdxlP-dep_Trfase"/>
</dbReference>
<dbReference type="SUPFAM" id="SSF53383">
    <property type="entry name" value="PLP-dependent transferases"/>
    <property type="match status" value="1"/>
</dbReference>